<dbReference type="Proteomes" id="UP000808146">
    <property type="component" value="Unassembled WGS sequence"/>
</dbReference>
<evidence type="ECO:0000313" key="2">
    <source>
        <dbReference type="Proteomes" id="UP000808146"/>
    </source>
</evidence>
<dbReference type="AlphaFoldDB" id="A0A9D7LQ94"/>
<name>A0A9D7LQ94_9RHOO</name>
<accession>A0A9D7LQ94</accession>
<comment type="caution">
    <text evidence="1">The sequence shown here is derived from an EMBL/GenBank/DDBJ whole genome shotgun (WGS) entry which is preliminary data.</text>
</comment>
<protein>
    <submittedName>
        <fullName evidence="1">Uncharacterized protein</fullName>
    </submittedName>
</protein>
<sequence>MDAQNYQTTIDAIPDEDFPLMLRMQLESADFSDLPADLQAALTDRAARLGLVINIPFRTDSETFRAN</sequence>
<dbReference type="EMBL" id="JADKBR010000017">
    <property type="protein sequence ID" value="MBK8891159.1"/>
    <property type="molecule type" value="Genomic_DNA"/>
</dbReference>
<proteinExistence type="predicted"/>
<evidence type="ECO:0000313" key="1">
    <source>
        <dbReference type="EMBL" id="MBK8891159.1"/>
    </source>
</evidence>
<gene>
    <name evidence="1" type="ORF">IPN75_12715</name>
</gene>
<organism evidence="1 2">
    <name type="scientific">Candidatus Dechloromonas phosphorivorans</name>
    <dbReference type="NCBI Taxonomy" id="2899244"/>
    <lineage>
        <taxon>Bacteria</taxon>
        <taxon>Pseudomonadati</taxon>
        <taxon>Pseudomonadota</taxon>
        <taxon>Betaproteobacteria</taxon>
        <taxon>Rhodocyclales</taxon>
        <taxon>Azonexaceae</taxon>
        <taxon>Dechloromonas</taxon>
    </lineage>
</organism>
<reference evidence="1" key="1">
    <citation type="submission" date="2020-10" db="EMBL/GenBank/DDBJ databases">
        <title>Connecting structure to function with the recovery of over 1000 high-quality activated sludge metagenome-assembled genomes encoding full-length rRNA genes using long-read sequencing.</title>
        <authorList>
            <person name="Singleton C.M."/>
            <person name="Petriglieri F."/>
            <person name="Kristensen J.M."/>
            <person name="Kirkegaard R.H."/>
            <person name="Michaelsen T.Y."/>
            <person name="Andersen M.H."/>
            <person name="Karst S.M."/>
            <person name="Dueholm M.S."/>
            <person name="Nielsen P.H."/>
            <person name="Albertsen M."/>
        </authorList>
    </citation>
    <scope>NUCLEOTIDE SEQUENCE</scope>
    <source>
        <strain evidence="1">OdNE_18-Q3-R46-58_BAT3C.305</strain>
    </source>
</reference>